<evidence type="ECO:0008006" key="3">
    <source>
        <dbReference type="Google" id="ProtNLM"/>
    </source>
</evidence>
<dbReference type="RefSeq" id="WP_079082350.1">
    <property type="nucleotide sequence ID" value="NZ_JBIRUT010000014.1"/>
</dbReference>
<keyword evidence="2" id="KW-1185">Reference proteome</keyword>
<proteinExistence type="predicted"/>
<evidence type="ECO:0000313" key="1">
    <source>
        <dbReference type="EMBL" id="MFI2162103.1"/>
    </source>
</evidence>
<reference evidence="1 2" key="1">
    <citation type="submission" date="2024-10" db="EMBL/GenBank/DDBJ databases">
        <title>The Natural Products Discovery Center: Release of the First 8490 Sequenced Strains for Exploring Actinobacteria Biosynthetic Diversity.</title>
        <authorList>
            <person name="Kalkreuter E."/>
            <person name="Kautsar S.A."/>
            <person name="Yang D."/>
            <person name="Bader C.D."/>
            <person name="Teijaro C.N."/>
            <person name="Fluegel L."/>
            <person name="Davis C.M."/>
            <person name="Simpson J.R."/>
            <person name="Lauterbach L."/>
            <person name="Steele A.D."/>
            <person name="Gui C."/>
            <person name="Meng S."/>
            <person name="Li G."/>
            <person name="Viehrig K."/>
            <person name="Ye F."/>
            <person name="Su P."/>
            <person name="Kiefer A.F."/>
            <person name="Nichols A."/>
            <person name="Cepeda A.J."/>
            <person name="Yan W."/>
            <person name="Fan B."/>
            <person name="Jiang Y."/>
            <person name="Adhikari A."/>
            <person name="Zheng C.-J."/>
            <person name="Schuster L."/>
            <person name="Cowan T.M."/>
            <person name="Smanski M.J."/>
            <person name="Chevrette M.G."/>
            <person name="De Carvalho L.P.S."/>
            <person name="Shen B."/>
        </authorList>
    </citation>
    <scope>NUCLEOTIDE SEQUENCE [LARGE SCALE GENOMIC DNA]</scope>
    <source>
        <strain evidence="1 2">NPDC020295</strain>
    </source>
</reference>
<dbReference type="InterPro" id="IPR001611">
    <property type="entry name" value="Leu-rich_rpt"/>
</dbReference>
<gene>
    <name evidence="1" type="ORF">ACH49L_41780</name>
</gene>
<protein>
    <recommendedName>
        <fullName evidence="3">Leucine-rich repeat domain-containing protein</fullName>
    </recommendedName>
</protein>
<dbReference type="Proteomes" id="UP001611397">
    <property type="component" value="Unassembled WGS sequence"/>
</dbReference>
<evidence type="ECO:0000313" key="2">
    <source>
        <dbReference type="Proteomes" id="UP001611397"/>
    </source>
</evidence>
<name>A0ABW7VL64_STROI</name>
<dbReference type="EMBL" id="JBIRWM010000031">
    <property type="protein sequence ID" value="MFI2162103.1"/>
    <property type="molecule type" value="Genomic_DNA"/>
</dbReference>
<organism evidence="1 2">
    <name type="scientific">Streptomyces olivaceoviridis</name>
    <name type="common">Streptomyces corchorusii</name>
    <dbReference type="NCBI Taxonomy" id="1921"/>
    <lineage>
        <taxon>Bacteria</taxon>
        <taxon>Bacillati</taxon>
        <taxon>Actinomycetota</taxon>
        <taxon>Actinomycetes</taxon>
        <taxon>Kitasatosporales</taxon>
        <taxon>Streptomycetaceae</taxon>
        <taxon>Streptomyces</taxon>
    </lineage>
</organism>
<dbReference type="PROSITE" id="PS51450">
    <property type="entry name" value="LRR"/>
    <property type="match status" value="1"/>
</dbReference>
<comment type="caution">
    <text evidence="1">The sequence shown here is derived from an EMBL/GenBank/DDBJ whole genome shotgun (WGS) entry which is preliminary data.</text>
</comment>
<accession>A0ABW7VL64</accession>
<sequence>MPVVRCCGLPFGRAARPPSVGGPRRLCHLDLRNNRLGELPDAVAGLTEPTPLALRGCAVPT</sequence>